<comment type="caution">
    <text evidence="7">The sequence shown here is derived from an EMBL/GenBank/DDBJ whole genome shotgun (WGS) entry which is preliminary data.</text>
</comment>
<dbReference type="GO" id="GO:0032259">
    <property type="term" value="P:methylation"/>
    <property type="evidence" value="ECO:0007669"/>
    <property type="project" value="UniProtKB-KW"/>
</dbReference>
<dbReference type="GO" id="GO:0005737">
    <property type="term" value="C:cytoplasm"/>
    <property type="evidence" value="ECO:0007669"/>
    <property type="project" value="TreeGrafter"/>
</dbReference>
<gene>
    <name evidence="7" type="ORF">AFUS01_LOCUS6583</name>
</gene>
<dbReference type="EMBL" id="CAJVCH010043365">
    <property type="protein sequence ID" value="CAG7717109.1"/>
    <property type="molecule type" value="Genomic_DNA"/>
</dbReference>
<dbReference type="PANTHER" id="PTHR12753:SF0">
    <property type="entry name" value="ALPHA N-TERMINAL PROTEIN METHYLTRANSFERASE 1"/>
    <property type="match status" value="1"/>
</dbReference>
<protein>
    <recommendedName>
        <fullName evidence="5">Alpha N-terminal protein methyltransferase 1</fullName>
    </recommendedName>
    <alternativeName>
        <fullName evidence="6">X-Pro-Lys N-terminal protein methyltransferase 1</fullName>
    </alternativeName>
</protein>
<evidence type="ECO:0000256" key="6">
    <source>
        <dbReference type="ARBA" id="ARBA00043129"/>
    </source>
</evidence>
<keyword evidence="4" id="KW-0949">S-adenosyl-L-methionine</keyword>
<dbReference type="OrthoDB" id="1298661at2759"/>
<keyword evidence="8" id="KW-1185">Reference proteome</keyword>
<keyword evidence="2" id="KW-0489">Methyltransferase</keyword>
<comment type="similarity">
    <text evidence="1">Belongs to the methyltransferase superfamily. NTM1 family.</text>
</comment>
<dbReference type="GO" id="GO:0071885">
    <property type="term" value="F:N-terminal protein N-methyltransferase activity"/>
    <property type="evidence" value="ECO:0007669"/>
    <property type="project" value="TreeGrafter"/>
</dbReference>
<dbReference type="Pfam" id="PF05891">
    <property type="entry name" value="Methyltransf_PK"/>
    <property type="match status" value="1"/>
</dbReference>
<organism evidence="7 8">
    <name type="scientific">Allacma fusca</name>
    <dbReference type="NCBI Taxonomy" id="39272"/>
    <lineage>
        <taxon>Eukaryota</taxon>
        <taxon>Metazoa</taxon>
        <taxon>Ecdysozoa</taxon>
        <taxon>Arthropoda</taxon>
        <taxon>Hexapoda</taxon>
        <taxon>Collembola</taxon>
        <taxon>Symphypleona</taxon>
        <taxon>Sminthuridae</taxon>
        <taxon>Allacma</taxon>
    </lineage>
</organism>
<dbReference type="FunFam" id="3.40.50.150:FF:000025">
    <property type="entry name" value="N-terminal Xaa-Pro-Lys N-methyltransferase 1"/>
    <property type="match status" value="1"/>
</dbReference>
<dbReference type="AlphaFoldDB" id="A0A8J2NWD3"/>
<accession>A0A8J2NWD3</accession>
<proteinExistence type="inferred from homology"/>
<evidence type="ECO:0000256" key="3">
    <source>
        <dbReference type="ARBA" id="ARBA00022679"/>
    </source>
</evidence>
<dbReference type="PIRSF" id="PIRSF016958">
    <property type="entry name" value="DUF858_MeTrfase_lik"/>
    <property type="match status" value="1"/>
</dbReference>
<keyword evidence="3" id="KW-0808">Transferase</keyword>
<evidence type="ECO:0000256" key="1">
    <source>
        <dbReference type="ARBA" id="ARBA00009059"/>
    </source>
</evidence>
<evidence type="ECO:0000313" key="7">
    <source>
        <dbReference type="EMBL" id="CAG7717109.1"/>
    </source>
</evidence>
<sequence>MGPTEPGIGKKVPIEGMTENTFYSGGANYWATQEASDNGMLGGLGHLSEIEIQNSEQFLKSVLRLTDPPGTSRVIDCGAGIGRITKNLLQRYFKVVDLVDQDPKFIDRAKENLKDIAQVGELYCSGLQLFTPNPKTYDVIWCQWVLCYMTDDDLIQFLQRCSSALLPNGVMIIKENTTRGNAPDVDESDSSVTRSFNGFLNIFKAANMKVLQYVKQKNFPRDLYPVWIFAVKPITSASD</sequence>
<evidence type="ECO:0000256" key="2">
    <source>
        <dbReference type="ARBA" id="ARBA00022603"/>
    </source>
</evidence>
<dbReference type="CDD" id="cd02440">
    <property type="entry name" value="AdoMet_MTases"/>
    <property type="match status" value="1"/>
</dbReference>
<dbReference type="PANTHER" id="PTHR12753">
    <property type="entry name" value="AD-003 - RELATED"/>
    <property type="match status" value="1"/>
</dbReference>
<name>A0A8J2NWD3_9HEXA</name>
<dbReference type="Proteomes" id="UP000708208">
    <property type="component" value="Unassembled WGS sequence"/>
</dbReference>
<evidence type="ECO:0000256" key="5">
    <source>
        <dbReference type="ARBA" id="ARBA00039449"/>
    </source>
</evidence>
<evidence type="ECO:0000256" key="4">
    <source>
        <dbReference type="ARBA" id="ARBA00022691"/>
    </source>
</evidence>
<dbReference type="InterPro" id="IPR008576">
    <property type="entry name" value="MeTrfase_NTM1"/>
</dbReference>
<evidence type="ECO:0000313" key="8">
    <source>
        <dbReference type="Proteomes" id="UP000708208"/>
    </source>
</evidence>
<reference evidence="7" key="1">
    <citation type="submission" date="2021-06" db="EMBL/GenBank/DDBJ databases">
        <authorList>
            <person name="Hodson N. C."/>
            <person name="Mongue J. A."/>
            <person name="Jaron S. K."/>
        </authorList>
    </citation>
    <scope>NUCLEOTIDE SEQUENCE</scope>
</reference>